<comment type="caution">
    <text evidence="3">The sequence shown here is derived from an EMBL/GenBank/DDBJ whole genome shotgun (WGS) entry which is preliminary data.</text>
</comment>
<dbReference type="Gene3D" id="3.30.70.1230">
    <property type="entry name" value="Nucleotide cyclase"/>
    <property type="match status" value="1"/>
</dbReference>
<accession>A0A2M7FXZ8</accession>
<dbReference type="AlphaFoldDB" id="A0A2M7FXZ8"/>
<evidence type="ECO:0000259" key="2">
    <source>
        <dbReference type="PROSITE" id="PS50125"/>
    </source>
</evidence>
<dbReference type="InterPro" id="IPR001054">
    <property type="entry name" value="A/G_cyclase"/>
</dbReference>
<protein>
    <recommendedName>
        <fullName evidence="2">Guanylate cyclase domain-containing protein</fullName>
    </recommendedName>
</protein>
<dbReference type="Pfam" id="PF05226">
    <property type="entry name" value="CHASE2"/>
    <property type="match status" value="1"/>
</dbReference>
<dbReference type="InterPro" id="IPR029787">
    <property type="entry name" value="Nucleotide_cyclase"/>
</dbReference>
<dbReference type="GO" id="GO:0006171">
    <property type="term" value="P:cAMP biosynthetic process"/>
    <property type="evidence" value="ECO:0007669"/>
    <property type="project" value="TreeGrafter"/>
</dbReference>
<dbReference type="PANTHER" id="PTHR43081:SF1">
    <property type="entry name" value="ADENYLATE CYCLASE, TERMINAL-DIFFERENTIATION SPECIFIC"/>
    <property type="match status" value="1"/>
</dbReference>
<dbReference type="InterPro" id="IPR007890">
    <property type="entry name" value="CHASE2"/>
</dbReference>
<keyword evidence="1" id="KW-0472">Membrane</keyword>
<dbReference type="Proteomes" id="UP000231019">
    <property type="component" value="Unassembled WGS sequence"/>
</dbReference>
<dbReference type="SUPFAM" id="SSF55073">
    <property type="entry name" value="Nucleotide cyclase"/>
    <property type="match status" value="1"/>
</dbReference>
<name>A0A2M7FXZ8_9BACT</name>
<dbReference type="InterPro" id="IPR050697">
    <property type="entry name" value="Adenylyl/Guanylyl_Cyclase_3/4"/>
</dbReference>
<dbReference type="PROSITE" id="PS50125">
    <property type="entry name" value="GUANYLATE_CYCLASE_2"/>
    <property type="match status" value="1"/>
</dbReference>
<evidence type="ECO:0000313" key="4">
    <source>
        <dbReference type="Proteomes" id="UP000231019"/>
    </source>
</evidence>
<keyword evidence="1" id="KW-0812">Transmembrane</keyword>
<keyword evidence="1" id="KW-1133">Transmembrane helix</keyword>
<dbReference type="Pfam" id="PF00211">
    <property type="entry name" value="Guanylate_cyc"/>
    <property type="match status" value="1"/>
</dbReference>
<dbReference type="EMBL" id="PFFQ01000063">
    <property type="protein sequence ID" value="PIW14174.1"/>
    <property type="molecule type" value="Genomic_DNA"/>
</dbReference>
<evidence type="ECO:0000256" key="1">
    <source>
        <dbReference type="SAM" id="Phobius"/>
    </source>
</evidence>
<dbReference type="SMART" id="SM01080">
    <property type="entry name" value="CHASE2"/>
    <property type="match status" value="1"/>
</dbReference>
<dbReference type="GO" id="GO:0035556">
    <property type="term" value="P:intracellular signal transduction"/>
    <property type="evidence" value="ECO:0007669"/>
    <property type="project" value="InterPro"/>
</dbReference>
<feature type="domain" description="Guanylate cyclase" evidence="2">
    <location>
        <begin position="375"/>
        <end position="509"/>
    </location>
</feature>
<sequence>MSLLMGALCQLAVLTLPPLEWLESRFYDLRIYFQTPSSPNPEILLVDLLPSEIPELIDWIQKKHLTGLKALGMDFQAKDFYEHELALDTLRSAPFPVVLSSRLKFKGQAPVSIYNPQRISGKNFSIGISDYLPDPDGVLRKQAGVFYYQSAKEKKIKAIEAFTWALFKQTQNKRVRPPASSLIHFSGPNQLYPTLEFSELKKMSAHALNNKYVLVGDSQEILPFDTPTHARIPILSLHAQTLSGWLNQTYFRIPALFNLLLPLLLALLTLGVLSFTLRWGMLVSALSTLTLFFSYATLNILFFQYFNTVFAMSSPLFAILMTAGAVTVFFNRTEGQRRAAILSTFRRHLPDNMVRELLENSEPDRLTLHERRVVTVMFTDIKGFSRMGEKLPPDQIIHILNEYLTAMTDIVFNNQGTLDKYIGDGIMAVYGNIGENNPRQNAYYAVKTALEMRIEMERLQKKWMHEGLRPIQIRIGINTGEALVGYVGHPKRKEVTVIGDTVNTAARIEKLNKKYHTHILISHSTYEYVKDWMDSVALGEEKLMGKTSSVKIYEIRGWKDEKIPS</sequence>
<dbReference type="PANTHER" id="PTHR43081">
    <property type="entry name" value="ADENYLATE CYCLASE, TERMINAL-DIFFERENTIATION SPECIFIC-RELATED"/>
    <property type="match status" value="1"/>
</dbReference>
<feature type="transmembrane region" description="Helical" evidence="1">
    <location>
        <begin position="282"/>
        <end position="303"/>
    </location>
</feature>
<organism evidence="3 4">
    <name type="scientific">bacterium (Candidatus Blackallbacteria) CG17_big_fil_post_rev_8_21_14_2_50_48_46</name>
    <dbReference type="NCBI Taxonomy" id="2014261"/>
    <lineage>
        <taxon>Bacteria</taxon>
        <taxon>Candidatus Blackallbacteria</taxon>
    </lineage>
</organism>
<gene>
    <name evidence="3" type="ORF">COW36_22625</name>
</gene>
<evidence type="ECO:0000313" key="3">
    <source>
        <dbReference type="EMBL" id="PIW14174.1"/>
    </source>
</evidence>
<dbReference type="GO" id="GO:0004016">
    <property type="term" value="F:adenylate cyclase activity"/>
    <property type="evidence" value="ECO:0007669"/>
    <property type="project" value="UniProtKB-ARBA"/>
</dbReference>
<reference evidence="3 4" key="1">
    <citation type="submission" date="2017-09" db="EMBL/GenBank/DDBJ databases">
        <title>Depth-based differentiation of microbial function through sediment-hosted aquifers and enrichment of novel symbionts in the deep terrestrial subsurface.</title>
        <authorList>
            <person name="Probst A.J."/>
            <person name="Ladd B."/>
            <person name="Jarett J.K."/>
            <person name="Geller-Mcgrath D.E."/>
            <person name="Sieber C.M."/>
            <person name="Emerson J.B."/>
            <person name="Anantharaman K."/>
            <person name="Thomas B.C."/>
            <person name="Malmstrom R."/>
            <person name="Stieglmeier M."/>
            <person name="Klingl A."/>
            <person name="Woyke T."/>
            <person name="Ryan C.M."/>
            <person name="Banfield J.F."/>
        </authorList>
    </citation>
    <scope>NUCLEOTIDE SEQUENCE [LARGE SCALE GENOMIC DNA]</scope>
    <source>
        <strain evidence="3">CG17_big_fil_post_rev_8_21_14_2_50_48_46</strain>
    </source>
</reference>
<feature type="transmembrane region" description="Helical" evidence="1">
    <location>
        <begin position="309"/>
        <end position="330"/>
    </location>
</feature>
<feature type="transmembrane region" description="Helical" evidence="1">
    <location>
        <begin position="255"/>
        <end position="275"/>
    </location>
</feature>
<dbReference type="CDD" id="cd07302">
    <property type="entry name" value="CHD"/>
    <property type="match status" value="1"/>
</dbReference>
<dbReference type="SMART" id="SM00044">
    <property type="entry name" value="CYCc"/>
    <property type="match status" value="1"/>
</dbReference>
<proteinExistence type="predicted"/>